<feature type="chain" id="PRO_5023158294" description="Carboxypeptidase" evidence="7">
    <location>
        <begin position="20"/>
        <end position="465"/>
    </location>
</feature>
<dbReference type="InterPro" id="IPR018202">
    <property type="entry name" value="Ser_caboxypep_ser_AS"/>
</dbReference>
<dbReference type="PANTHER" id="PTHR11802:SF472">
    <property type="entry name" value="SERINE CARBOXYPEPTIDASE CPVL-RELATED"/>
    <property type="match status" value="1"/>
</dbReference>
<keyword evidence="4 7" id="KW-0732">Signal</keyword>
<dbReference type="EC" id="3.4.16.-" evidence="7"/>
<keyword evidence="2 7" id="KW-0121">Carboxypeptidase</keyword>
<dbReference type="Gene3D" id="3.40.50.1820">
    <property type="entry name" value="alpha/beta hydrolase"/>
    <property type="match status" value="1"/>
</dbReference>
<evidence type="ECO:0000256" key="5">
    <source>
        <dbReference type="ARBA" id="ARBA00022801"/>
    </source>
</evidence>
<dbReference type="PROSITE" id="PS00560">
    <property type="entry name" value="CARBOXYPEPT_SER_HIS"/>
    <property type="match status" value="1"/>
</dbReference>
<evidence type="ECO:0000256" key="2">
    <source>
        <dbReference type="ARBA" id="ARBA00022645"/>
    </source>
</evidence>
<dbReference type="GO" id="GO:0004185">
    <property type="term" value="F:serine-type carboxypeptidase activity"/>
    <property type="evidence" value="ECO:0007669"/>
    <property type="project" value="UniProtKB-UniRule"/>
</dbReference>
<proteinExistence type="inferred from homology"/>
<evidence type="ECO:0000313" key="9">
    <source>
        <dbReference type="Proteomes" id="UP000325440"/>
    </source>
</evidence>
<evidence type="ECO:0000256" key="6">
    <source>
        <dbReference type="ARBA" id="ARBA00023180"/>
    </source>
</evidence>
<dbReference type="InterPro" id="IPR001563">
    <property type="entry name" value="Peptidase_S10"/>
</dbReference>
<keyword evidence="9" id="KW-1185">Reference proteome</keyword>
<comment type="similarity">
    <text evidence="1 7">Belongs to the peptidase S10 family.</text>
</comment>
<gene>
    <name evidence="8" type="ORF">CINCED_3A006867</name>
</gene>
<keyword evidence="5 7" id="KW-0378">Hydrolase</keyword>
<name>A0A5E4MGY8_9HEMI</name>
<dbReference type="PROSITE" id="PS00131">
    <property type="entry name" value="CARBOXYPEPT_SER_SER"/>
    <property type="match status" value="1"/>
</dbReference>
<organism evidence="8 9">
    <name type="scientific">Cinara cedri</name>
    <dbReference type="NCBI Taxonomy" id="506608"/>
    <lineage>
        <taxon>Eukaryota</taxon>
        <taxon>Metazoa</taxon>
        <taxon>Ecdysozoa</taxon>
        <taxon>Arthropoda</taxon>
        <taxon>Hexapoda</taxon>
        <taxon>Insecta</taxon>
        <taxon>Pterygota</taxon>
        <taxon>Neoptera</taxon>
        <taxon>Paraneoptera</taxon>
        <taxon>Hemiptera</taxon>
        <taxon>Sternorrhyncha</taxon>
        <taxon>Aphidomorpha</taxon>
        <taxon>Aphidoidea</taxon>
        <taxon>Aphididae</taxon>
        <taxon>Lachninae</taxon>
        <taxon>Cinara</taxon>
    </lineage>
</organism>
<dbReference type="InterPro" id="IPR029058">
    <property type="entry name" value="AB_hydrolase_fold"/>
</dbReference>
<evidence type="ECO:0000256" key="3">
    <source>
        <dbReference type="ARBA" id="ARBA00022670"/>
    </source>
</evidence>
<accession>A0A5E4MGY8</accession>
<evidence type="ECO:0000256" key="7">
    <source>
        <dbReference type="RuleBase" id="RU361156"/>
    </source>
</evidence>
<reference evidence="8 9" key="1">
    <citation type="submission" date="2019-08" db="EMBL/GenBank/DDBJ databases">
        <authorList>
            <person name="Alioto T."/>
            <person name="Alioto T."/>
            <person name="Gomez Garrido J."/>
        </authorList>
    </citation>
    <scope>NUCLEOTIDE SEQUENCE [LARGE SCALE GENOMIC DNA]</scope>
</reference>
<dbReference type="OrthoDB" id="443318at2759"/>
<evidence type="ECO:0000256" key="1">
    <source>
        <dbReference type="ARBA" id="ARBA00009431"/>
    </source>
</evidence>
<protein>
    <recommendedName>
        <fullName evidence="7">Carboxypeptidase</fullName>
        <ecNumber evidence="7">3.4.16.-</ecNumber>
    </recommendedName>
</protein>
<dbReference type="GO" id="GO:0006508">
    <property type="term" value="P:proteolysis"/>
    <property type="evidence" value="ECO:0007669"/>
    <property type="project" value="UniProtKB-KW"/>
</dbReference>
<dbReference type="SUPFAM" id="SSF53474">
    <property type="entry name" value="alpha/beta-Hydrolases"/>
    <property type="match status" value="1"/>
</dbReference>
<evidence type="ECO:0000256" key="4">
    <source>
        <dbReference type="ARBA" id="ARBA00022729"/>
    </source>
</evidence>
<dbReference type="PRINTS" id="PR00724">
    <property type="entry name" value="CRBOXYPTASEC"/>
</dbReference>
<keyword evidence="3 7" id="KW-0645">Protease</keyword>
<dbReference type="PANTHER" id="PTHR11802">
    <property type="entry name" value="SERINE PROTEASE FAMILY S10 SERINE CARBOXYPEPTIDASE"/>
    <property type="match status" value="1"/>
</dbReference>
<evidence type="ECO:0000313" key="8">
    <source>
        <dbReference type="EMBL" id="VVC29665.1"/>
    </source>
</evidence>
<feature type="signal peptide" evidence="7">
    <location>
        <begin position="1"/>
        <end position="19"/>
    </location>
</feature>
<dbReference type="EMBL" id="CABPRJ010000496">
    <property type="protein sequence ID" value="VVC29665.1"/>
    <property type="molecule type" value="Genomic_DNA"/>
</dbReference>
<dbReference type="Pfam" id="PF00450">
    <property type="entry name" value="Peptidase_S10"/>
    <property type="match status" value="1"/>
</dbReference>
<dbReference type="AlphaFoldDB" id="A0A5E4MGY8"/>
<dbReference type="InterPro" id="IPR033124">
    <property type="entry name" value="Ser_caboxypep_his_AS"/>
</dbReference>
<dbReference type="Proteomes" id="UP000325440">
    <property type="component" value="Unassembled WGS sequence"/>
</dbReference>
<keyword evidence="6" id="KW-0325">Glycoprotein</keyword>
<sequence>MYNFTLLLLWILIATGTNGTEHSVEKTALKLTPMIRAGHIIEARKACKVEGLSEKVKSIESYSGHLTVDDIHNSNLFFWFFPAMNGAAEAPVLLWLQGGPGIPSLYGLFEEHGPFSVSEESGTIELRNHTWVSTHSMLYVDNPVNTGYSFSDDDAGYSKNQTEIGRNMYEALLQFFTMFPEYQKNDFYVTGESYAGKYVPAVSYVIHKNNPNASLKINLKGMAIGNGLIDPKLQALVHGETRYQRGFIDDYTKNEIEKLERSFSDRIDAGDFKKASILYNIVMMVFDSRTRLYTYNCIPNTYNTLSDQFVSAVTHRWVKYLNDSIVRTALHVIGNQPLKYELFKVLRFLEDHMQSVSPWLSALLDDGRYRVLLYSGQFDLVVPYSGTVSMARSLRWSGAEHFKNATRTIWRVRGLENTTNVAGYATSFGPLTLLLVRNAGHMVPVDQPARAHEMITRFTSGEPFQ</sequence>